<dbReference type="InterPro" id="IPR045028">
    <property type="entry name" value="DinG/Rad3-like"/>
</dbReference>
<dbReference type="FunFam" id="3.40.50.300:FF:000731">
    <property type="entry name" value="Fanconi anemia group J protein homolog"/>
    <property type="match status" value="1"/>
</dbReference>
<keyword evidence="11" id="KW-0408">Iron</keyword>
<dbReference type="Proteomes" id="UP000694843">
    <property type="component" value="Unplaced"/>
</dbReference>
<proteinExistence type="inferred from homology"/>
<evidence type="ECO:0000256" key="10">
    <source>
        <dbReference type="ARBA" id="ARBA00022840"/>
    </source>
</evidence>
<reference evidence="22" key="1">
    <citation type="submission" date="2025-08" db="UniProtKB">
        <authorList>
            <consortium name="RefSeq"/>
        </authorList>
    </citation>
    <scope>IDENTIFICATION</scope>
    <source>
        <tissue evidence="22">Whole organism</tissue>
    </source>
</reference>
<dbReference type="PANTHER" id="PTHR11472:SF47">
    <property type="entry name" value="FANCONI ANEMIA GROUP J PROTEIN"/>
    <property type="match status" value="1"/>
</dbReference>
<evidence type="ECO:0000256" key="4">
    <source>
        <dbReference type="ARBA" id="ARBA00022485"/>
    </source>
</evidence>
<evidence type="ECO:0000256" key="18">
    <source>
        <dbReference type="ARBA" id="ARBA00082714"/>
    </source>
</evidence>
<evidence type="ECO:0000256" key="13">
    <source>
        <dbReference type="ARBA" id="ARBA00023204"/>
    </source>
</evidence>
<dbReference type="GO" id="GO:0005634">
    <property type="term" value="C:nucleus"/>
    <property type="evidence" value="ECO:0007669"/>
    <property type="project" value="UniProtKB-SubCell"/>
</dbReference>
<dbReference type="RefSeq" id="XP_047735817.1">
    <property type="nucleotide sequence ID" value="XM_047879861.1"/>
</dbReference>
<dbReference type="GO" id="GO:0016818">
    <property type="term" value="F:hydrolase activity, acting on acid anhydrides, in phosphorus-containing anhydrides"/>
    <property type="evidence" value="ECO:0007669"/>
    <property type="project" value="InterPro"/>
</dbReference>
<protein>
    <recommendedName>
        <fullName evidence="16">DNA 5'-3' helicase</fullName>
        <ecNumber evidence="16">5.6.2.3</ecNumber>
    </recommendedName>
    <alternativeName>
        <fullName evidence="18">DNA 5'-3' helicase FANCJ</fullName>
    </alternativeName>
</protein>
<evidence type="ECO:0000256" key="7">
    <source>
        <dbReference type="ARBA" id="ARBA00022763"/>
    </source>
</evidence>
<gene>
    <name evidence="22" type="primary">LOC108680593</name>
</gene>
<dbReference type="CDD" id="cd18788">
    <property type="entry name" value="SF2_C_XPD"/>
    <property type="match status" value="1"/>
</dbReference>
<keyword evidence="13" id="KW-0234">DNA repair</keyword>
<organism evidence="21 22">
    <name type="scientific">Hyalella azteca</name>
    <name type="common">Amphipod</name>
    <dbReference type="NCBI Taxonomy" id="294128"/>
    <lineage>
        <taxon>Eukaryota</taxon>
        <taxon>Metazoa</taxon>
        <taxon>Ecdysozoa</taxon>
        <taxon>Arthropoda</taxon>
        <taxon>Crustacea</taxon>
        <taxon>Multicrustacea</taxon>
        <taxon>Malacostraca</taxon>
        <taxon>Eumalacostraca</taxon>
        <taxon>Peracarida</taxon>
        <taxon>Amphipoda</taxon>
        <taxon>Senticaudata</taxon>
        <taxon>Talitrida</taxon>
        <taxon>Talitroidea</taxon>
        <taxon>Hyalellidae</taxon>
        <taxon>Hyalella</taxon>
    </lineage>
</organism>
<dbReference type="Gene3D" id="3.40.50.300">
    <property type="entry name" value="P-loop containing nucleotide triphosphate hydrolases"/>
    <property type="match status" value="2"/>
</dbReference>
<dbReference type="GO" id="GO:0046872">
    <property type="term" value="F:metal ion binding"/>
    <property type="evidence" value="ECO:0007669"/>
    <property type="project" value="UniProtKB-KW"/>
</dbReference>
<dbReference type="GO" id="GO:0043139">
    <property type="term" value="F:5'-3' DNA helicase activity"/>
    <property type="evidence" value="ECO:0007669"/>
    <property type="project" value="UniProtKB-EC"/>
</dbReference>
<dbReference type="GO" id="GO:0003677">
    <property type="term" value="F:DNA binding"/>
    <property type="evidence" value="ECO:0007669"/>
    <property type="project" value="InterPro"/>
</dbReference>
<dbReference type="PANTHER" id="PTHR11472">
    <property type="entry name" value="DNA REPAIR DEAD HELICASE RAD3/XP-D SUBFAMILY MEMBER"/>
    <property type="match status" value="1"/>
</dbReference>
<dbReference type="SUPFAM" id="SSF52540">
    <property type="entry name" value="P-loop containing nucleoside triphosphate hydrolases"/>
    <property type="match status" value="1"/>
</dbReference>
<evidence type="ECO:0000256" key="11">
    <source>
        <dbReference type="ARBA" id="ARBA00023004"/>
    </source>
</evidence>
<keyword evidence="6" id="KW-0547">Nucleotide-binding</keyword>
<dbReference type="GO" id="GO:0051539">
    <property type="term" value="F:4 iron, 4 sulfur cluster binding"/>
    <property type="evidence" value="ECO:0007669"/>
    <property type="project" value="UniProtKB-KW"/>
</dbReference>
<dbReference type="GO" id="GO:1990918">
    <property type="term" value="P:double-strand break repair involved in meiotic recombination"/>
    <property type="evidence" value="ECO:0007669"/>
    <property type="project" value="TreeGrafter"/>
</dbReference>
<dbReference type="SMART" id="SM00491">
    <property type="entry name" value="HELICc2"/>
    <property type="match status" value="1"/>
</dbReference>
<sequence length="893" mass="99243">MRDAVSSNSLIRDAMEIKLRHHVVVLDEAHNIEDCAREAASCQLLIDDVRDALTDVEVVGQRAGKLTQSRALGLFLSILSGWMVQNSRHLQDDSDSSKNSSVFLGSKMIQILDKLEIGRAQWMPIKTCLSEMTDEPPNDEADPPKLKSATLTLLRNIFLMYHFLYDRPVSAADDYRVALCKIQSKNRNFPAAEGGAWLRRRRRGDMQRVSWTLGLNFMCLNPGVAFAEVGSIARNVILTSGTLSPMTSFQSELGVPFAIQLEVNHVIDRKQVWVGTVGQGPNNLPLQATYRFTEMPHFQDELGCLLISVCRAVPRGVLCFLPSYSLLDKLVSRWQGGGIWRGLGEKKRVFIEPRRSEEFERTISDFYDTITNTRYERRGGVDGALLLAVCRGKVSEGLDFTDDNARAVVAVGIPFPNFKDAQVTHKREYNTQHHRSRGLLSGSDWYEIQAYRALNQALGRCLRHRYDWGALLLVDVRYQQRENQGQHNRYIRSLSRWVRDQVVHHSSFKEALLDLSEFAQRLSLNPPKKPVTPIKKEANKSPPLTSGSEGYSAMTSFASHKLATGPCSSTTSTLVPKYELKSCASNDYGPMTSTQINFASTSGETGTKSSLLLDIIPPELSQISSCDTGVLNRTLDDDVTLLTDTTAVVDLTLPVSSDTRHSHMALEEQKILCPRGLDTNAADKVSTPSSQLANLVSAKLLTTSPSTLSSLSSTCLDRKRRQELPARNSPAKKECNTLDSSLDDSPKRKFTFTSAKKILALSPAVKSSDSTDSEFQSVSSVTHVKSEINGISRLASSFLFDDTSDVSENLPDILNCVRPTGVPSDGKSDQSELPSLNCRPVKPVVVSPPSDDSDMDDFDMDKSLRRSPEIKRRVRQTIKRNRGVVFSKFQDES</sequence>
<keyword evidence="14" id="KW-0413">Isomerase</keyword>
<dbReference type="NCBIfam" id="TIGR00604">
    <property type="entry name" value="rad3"/>
    <property type="match status" value="1"/>
</dbReference>
<evidence type="ECO:0000259" key="20">
    <source>
        <dbReference type="SMART" id="SM00491"/>
    </source>
</evidence>
<dbReference type="EC" id="5.6.2.3" evidence="16"/>
<dbReference type="InterPro" id="IPR013020">
    <property type="entry name" value="Rad3/Chl1-like"/>
</dbReference>
<dbReference type="InterPro" id="IPR006555">
    <property type="entry name" value="ATP-dep_Helicase_C"/>
</dbReference>
<evidence type="ECO:0000256" key="19">
    <source>
        <dbReference type="SAM" id="MobiDB-lite"/>
    </source>
</evidence>
<comment type="similarity">
    <text evidence="3">Belongs to the DEAD box helicase family. DEAH subfamily.</text>
</comment>
<name>A0A979FGE0_HYAAZ</name>
<dbReference type="AlphaFoldDB" id="A0A979FGE0"/>
<dbReference type="Pfam" id="PF06733">
    <property type="entry name" value="DEAD_2"/>
    <property type="match status" value="1"/>
</dbReference>
<accession>A0A979FGE0</accession>
<keyword evidence="7" id="KW-0227">DNA damage</keyword>
<dbReference type="InterPro" id="IPR010614">
    <property type="entry name" value="RAD3-like_helicase_DEAD"/>
</dbReference>
<feature type="compositionally biased region" description="Low complexity" evidence="19">
    <location>
        <begin position="840"/>
        <end position="850"/>
    </location>
</feature>
<evidence type="ECO:0000256" key="17">
    <source>
        <dbReference type="ARBA" id="ARBA00048954"/>
    </source>
</evidence>
<evidence type="ECO:0000256" key="3">
    <source>
        <dbReference type="ARBA" id="ARBA00008792"/>
    </source>
</evidence>
<comment type="catalytic activity">
    <reaction evidence="17">
        <text>ATP + H2O = ADP + phosphate + H(+)</text>
        <dbReference type="Rhea" id="RHEA:13065"/>
        <dbReference type="ChEBI" id="CHEBI:15377"/>
        <dbReference type="ChEBI" id="CHEBI:15378"/>
        <dbReference type="ChEBI" id="CHEBI:30616"/>
        <dbReference type="ChEBI" id="CHEBI:43474"/>
        <dbReference type="ChEBI" id="CHEBI:456216"/>
        <dbReference type="EC" id="5.6.2.3"/>
    </reaction>
</comment>
<evidence type="ECO:0000256" key="9">
    <source>
        <dbReference type="ARBA" id="ARBA00022806"/>
    </source>
</evidence>
<dbReference type="OrthoDB" id="6377856at2759"/>
<keyword evidence="4" id="KW-0004">4Fe-4S</keyword>
<dbReference type="GeneID" id="108680593"/>
<dbReference type="KEGG" id="hazt:108680593"/>
<keyword evidence="21" id="KW-1185">Reference proteome</keyword>
<evidence type="ECO:0000313" key="22">
    <source>
        <dbReference type="RefSeq" id="XP_047735817.1"/>
    </source>
</evidence>
<evidence type="ECO:0000256" key="15">
    <source>
        <dbReference type="ARBA" id="ARBA00023242"/>
    </source>
</evidence>
<evidence type="ECO:0000256" key="6">
    <source>
        <dbReference type="ARBA" id="ARBA00022741"/>
    </source>
</evidence>
<evidence type="ECO:0000256" key="2">
    <source>
        <dbReference type="ARBA" id="ARBA00004123"/>
    </source>
</evidence>
<keyword evidence="12" id="KW-0411">Iron-sulfur</keyword>
<keyword evidence="9" id="KW-0347">Helicase</keyword>
<comment type="cofactor">
    <cofactor evidence="1">
        <name>[4Fe-4S] cluster</name>
        <dbReference type="ChEBI" id="CHEBI:49883"/>
    </cofactor>
</comment>
<feature type="region of interest" description="Disordered" evidence="19">
    <location>
        <begin position="526"/>
        <end position="550"/>
    </location>
</feature>
<dbReference type="InterPro" id="IPR027417">
    <property type="entry name" value="P-loop_NTPase"/>
</dbReference>
<dbReference type="GO" id="GO:0006289">
    <property type="term" value="P:nucleotide-excision repair"/>
    <property type="evidence" value="ECO:0007669"/>
    <property type="project" value="TreeGrafter"/>
</dbReference>
<evidence type="ECO:0000256" key="1">
    <source>
        <dbReference type="ARBA" id="ARBA00001966"/>
    </source>
</evidence>
<evidence type="ECO:0000256" key="12">
    <source>
        <dbReference type="ARBA" id="ARBA00023014"/>
    </source>
</evidence>
<evidence type="ECO:0000256" key="14">
    <source>
        <dbReference type="ARBA" id="ARBA00023235"/>
    </source>
</evidence>
<comment type="subcellular location">
    <subcellularLocation>
        <location evidence="2">Nucleus</location>
    </subcellularLocation>
</comment>
<dbReference type="Pfam" id="PF13307">
    <property type="entry name" value="Helicase_C_2"/>
    <property type="match status" value="1"/>
</dbReference>
<feature type="region of interest" description="Disordered" evidence="19">
    <location>
        <begin position="821"/>
        <end position="871"/>
    </location>
</feature>
<keyword evidence="15" id="KW-0539">Nucleus</keyword>
<keyword evidence="8" id="KW-0378">Hydrolase</keyword>
<evidence type="ECO:0000256" key="5">
    <source>
        <dbReference type="ARBA" id="ARBA00022723"/>
    </source>
</evidence>
<feature type="domain" description="ATP-dependent helicase C-terminal" evidence="20">
    <location>
        <begin position="324"/>
        <end position="480"/>
    </location>
</feature>
<keyword evidence="10" id="KW-0067">ATP-binding</keyword>
<evidence type="ECO:0000256" key="8">
    <source>
        <dbReference type="ARBA" id="ARBA00022801"/>
    </source>
</evidence>
<evidence type="ECO:0000313" key="21">
    <source>
        <dbReference type="Proteomes" id="UP000694843"/>
    </source>
</evidence>
<evidence type="ECO:0000256" key="16">
    <source>
        <dbReference type="ARBA" id="ARBA00044969"/>
    </source>
</evidence>
<dbReference type="GO" id="GO:0005524">
    <property type="term" value="F:ATP binding"/>
    <property type="evidence" value="ECO:0007669"/>
    <property type="project" value="UniProtKB-KW"/>
</dbReference>
<keyword evidence="5" id="KW-0479">Metal-binding</keyword>
<feature type="compositionally biased region" description="Basic and acidic residues" evidence="19">
    <location>
        <begin position="860"/>
        <end position="871"/>
    </location>
</feature>
<feature type="region of interest" description="Disordered" evidence="19">
    <location>
        <begin position="719"/>
        <end position="743"/>
    </location>
</feature>